<dbReference type="GO" id="GO:0005743">
    <property type="term" value="C:mitochondrial inner membrane"/>
    <property type="evidence" value="ECO:0007669"/>
    <property type="project" value="TreeGrafter"/>
</dbReference>
<dbReference type="PANTHER" id="PTHR43394">
    <property type="entry name" value="ATP-DEPENDENT PERMEASE MDL1, MITOCHONDRIAL"/>
    <property type="match status" value="1"/>
</dbReference>
<organism evidence="6 8">
    <name type="scientific">Didymodactylos carnosus</name>
    <dbReference type="NCBI Taxonomy" id="1234261"/>
    <lineage>
        <taxon>Eukaryota</taxon>
        <taxon>Metazoa</taxon>
        <taxon>Spiralia</taxon>
        <taxon>Gnathifera</taxon>
        <taxon>Rotifera</taxon>
        <taxon>Eurotatoria</taxon>
        <taxon>Bdelloidea</taxon>
        <taxon>Philodinida</taxon>
        <taxon>Philodinidae</taxon>
        <taxon>Didymodactylos</taxon>
    </lineage>
</organism>
<dbReference type="InterPro" id="IPR027417">
    <property type="entry name" value="P-loop_NTPase"/>
</dbReference>
<evidence type="ECO:0000313" key="7">
    <source>
        <dbReference type="EMBL" id="CAF4293430.1"/>
    </source>
</evidence>
<dbReference type="OrthoDB" id="6500128at2759"/>
<dbReference type="GO" id="GO:0016887">
    <property type="term" value="F:ATP hydrolysis activity"/>
    <property type="evidence" value="ECO:0007669"/>
    <property type="project" value="InterPro"/>
</dbReference>
<evidence type="ECO:0000256" key="2">
    <source>
        <dbReference type="ARBA" id="ARBA00022692"/>
    </source>
</evidence>
<dbReference type="InterPro" id="IPR003439">
    <property type="entry name" value="ABC_transporter-like_ATP-bd"/>
</dbReference>
<keyword evidence="4" id="KW-0472">Membrane</keyword>
<evidence type="ECO:0000256" key="3">
    <source>
        <dbReference type="ARBA" id="ARBA00022989"/>
    </source>
</evidence>
<proteinExistence type="predicted"/>
<dbReference type="GO" id="GO:0090374">
    <property type="term" value="P:oligopeptide export from mitochondrion"/>
    <property type="evidence" value="ECO:0007669"/>
    <property type="project" value="TreeGrafter"/>
</dbReference>
<dbReference type="GO" id="GO:0015421">
    <property type="term" value="F:ABC-type oligopeptide transporter activity"/>
    <property type="evidence" value="ECO:0007669"/>
    <property type="project" value="TreeGrafter"/>
</dbReference>
<protein>
    <recommendedName>
        <fullName evidence="5">ABC transporter domain-containing protein</fullName>
    </recommendedName>
</protein>
<keyword evidence="8" id="KW-1185">Reference proteome</keyword>
<evidence type="ECO:0000259" key="5">
    <source>
        <dbReference type="Pfam" id="PF00005"/>
    </source>
</evidence>
<keyword evidence="2" id="KW-0812">Transmembrane</keyword>
<evidence type="ECO:0000313" key="6">
    <source>
        <dbReference type="EMBL" id="CAF1399450.1"/>
    </source>
</evidence>
<dbReference type="InterPro" id="IPR036640">
    <property type="entry name" value="ABC1_TM_sf"/>
</dbReference>
<accession>A0A815KYB4</accession>
<comment type="subcellular location">
    <subcellularLocation>
        <location evidence="1">Membrane</location>
        <topology evidence="1">Multi-pass membrane protein</topology>
    </subcellularLocation>
</comment>
<sequence length="99" mass="11076">MLEFQESKIDAFNQAGQTPEIVEGEIEFQNVQFTFPTRKEVPVLNDISIKIPSEKTVALVGASGCGKSTIIQLLQRLYDPQQGKILLDGRDIRTLNVAW</sequence>
<feature type="non-terminal residue" evidence="6">
    <location>
        <position position="1"/>
    </location>
</feature>
<reference evidence="6" key="1">
    <citation type="submission" date="2021-02" db="EMBL/GenBank/DDBJ databases">
        <authorList>
            <person name="Nowell W R."/>
        </authorList>
    </citation>
    <scope>NUCLEOTIDE SEQUENCE</scope>
</reference>
<dbReference type="Gene3D" id="3.40.50.300">
    <property type="entry name" value="P-loop containing nucleotide triphosphate hydrolases"/>
    <property type="match status" value="1"/>
</dbReference>
<dbReference type="GO" id="GO:0005524">
    <property type="term" value="F:ATP binding"/>
    <property type="evidence" value="ECO:0007669"/>
    <property type="project" value="InterPro"/>
</dbReference>
<evidence type="ECO:0000313" key="8">
    <source>
        <dbReference type="Proteomes" id="UP000663829"/>
    </source>
</evidence>
<keyword evidence="3" id="KW-1133">Transmembrane helix</keyword>
<evidence type="ECO:0000256" key="1">
    <source>
        <dbReference type="ARBA" id="ARBA00004141"/>
    </source>
</evidence>
<dbReference type="Proteomes" id="UP000681722">
    <property type="component" value="Unassembled WGS sequence"/>
</dbReference>
<dbReference type="Proteomes" id="UP000663829">
    <property type="component" value="Unassembled WGS sequence"/>
</dbReference>
<dbReference type="EMBL" id="CAJOBC010082866">
    <property type="protein sequence ID" value="CAF4293430.1"/>
    <property type="molecule type" value="Genomic_DNA"/>
</dbReference>
<gene>
    <name evidence="6" type="ORF">GPM918_LOCUS33192</name>
    <name evidence="7" type="ORF">SRO942_LOCUS33874</name>
</gene>
<feature type="domain" description="ABC transporter" evidence="5">
    <location>
        <begin position="44"/>
        <end position="94"/>
    </location>
</feature>
<dbReference type="Pfam" id="PF00005">
    <property type="entry name" value="ABC_tran"/>
    <property type="match status" value="1"/>
</dbReference>
<dbReference type="InterPro" id="IPR039421">
    <property type="entry name" value="Type_1_exporter"/>
</dbReference>
<dbReference type="SUPFAM" id="SSF52540">
    <property type="entry name" value="P-loop containing nucleoside triphosphate hydrolases"/>
    <property type="match status" value="1"/>
</dbReference>
<dbReference type="EMBL" id="CAJNOQ010017446">
    <property type="protein sequence ID" value="CAF1399450.1"/>
    <property type="molecule type" value="Genomic_DNA"/>
</dbReference>
<comment type="caution">
    <text evidence="6">The sequence shown here is derived from an EMBL/GenBank/DDBJ whole genome shotgun (WGS) entry which is preliminary data.</text>
</comment>
<dbReference type="AlphaFoldDB" id="A0A815KYB4"/>
<evidence type="ECO:0000256" key="4">
    <source>
        <dbReference type="ARBA" id="ARBA00023136"/>
    </source>
</evidence>
<dbReference type="PANTHER" id="PTHR43394:SF27">
    <property type="entry name" value="ATP-DEPENDENT TRANSLOCASE ABCB1-LIKE"/>
    <property type="match status" value="1"/>
</dbReference>
<dbReference type="Gene3D" id="1.20.1560.10">
    <property type="entry name" value="ABC transporter type 1, transmembrane domain"/>
    <property type="match status" value="1"/>
</dbReference>
<name>A0A815KYB4_9BILA</name>